<dbReference type="PANTHER" id="PTHR16023">
    <property type="entry name" value="TAX1 BINDING PROTEIN-RELATED"/>
    <property type="match status" value="1"/>
</dbReference>
<evidence type="ECO:0000256" key="2">
    <source>
        <dbReference type="ARBA" id="ARBA00010225"/>
    </source>
</evidence>
<comment type="similarity">
    <text evidence="2">Belongs to the VAC14 family.</text>
</comment>
<organism evidence="8 9">
    <name type="scientific">Alectoria fallacina</name>
    <dbReference type="NCBI Taxonomy" id="1903189"/>
    <lineage>
        <taxon>Eukaryota</taxon>
        <taxon>Fungi</taxon>
        <taxon>Dikarya</taxon>
        <taxon>Ascomycota</taxon>
        <taxon>Pezizomycotina</taxon>
        <taxon>Lecanoromycetes</taxon>
        <taxon>OSLEUM clade</taxon>
        <taxon>Lecanoromycetidae</taxon>
        <taxon>Lecanorales</taxon>
        <taxon>Lecanorineae</taxon>
        <taxon>Parmeliaceae</taxon>
        <taxon>Alectoria</taxon>
    </lineage>
</organism>
<feature type="compositionally biased region" description="Basic and acidic residues" evidence="6">
    <location>
        <begin position="318"/>
        <end position="329"/>
    </location>
</feature>
<feature type="compositionally biased region" description="Pro residues" evidence="6">
    <location>
        <begin position="488"/>
        <end position="500"/>
    </location>
</feature>
<feature type="compositionally biased region" description="Basic and acidic residues" evidence="6">
    <location>
        <begin position="278"/>
        <end position="288"/>
    </location>
</feature>
<evidence type="ECO:0000256" key="4">
    <source>
        <dbReference type="ARBA" id="ARBA00023136"/>
    </source>
</evidence>
<dbReference type="InterPro" id="IPR011989">
    <property type="entry name" value="ARM-like"/>
</dbReference>
<dbReference type="Pfam" id="PF12755">
    <property type="entry name" value="Vac14_Fab1_bd"/>
    <property type="match status" value="1"/>
</dbReference>
<accession>A0A8H3I4P6</accession>
<dbReference type="GO" id="GO:0070772">
    <property type="term" value="C:PAS complex"/>
    <property type="evidence" value="ECO:0007669"/>
    <property type="project" value="InterPro"/>
</dbReference>
<dbReference type="PANTHER" id="PTHR16023:SF0">
    <property type="entry name" value="PROTEIN VAC14 HOMOLOG"/>
    <property type="match status" value="1"/>
</dbReference>
<protein>
    <recommendedName>
        <fullName evidence="7">Vacuolar protein 14 C-terminal Fig4-binding domain-containing protein</fullName>
    </recommendedName>
</protein>
<evidence type="ECO:0000256" key="1">
    <source>
        <dbReference type="ARBA" id="ARBA00004308"/>
    </source>
</evidence>
<feature type="domain" description="Vacuolar protein 14 C-terminal Fig4-binding" evidence="7">
    <location>
        <begin position="602"/>
        <end position="779"/>
    </location>
</feature>
<dbReference type="Pfam" id="PF11916">
    <property type="entry name" value="Vac14_Fig4_bd"/>
    <property type="match status" value="1"/>
</dbReference>
<dbReference type="GO" id="GO:0000329">
    <property type="term" value="C:fungal-type vacuole membrane"/>
    <property type="evidence" value="ECO:0007669"/>
    <property type="project" value="TreeGrafter"/>
</dbReference>
<dbReference type="Proteomes" id="UP000664203">
    <property type="component" value="Unassembled WGS sequence"/>
</dbReference>
<evidence type="ECO:0000256" key="5">
    <source>
        <dbReference type="PROSITE-ProRule" id="PRU00103"/>
    </source>
</evidence>
<feature type="region of interest" description="Disordered" evidence="6">
    <location>
        <begin position="422"/>
        <end position="501"/>
    </location>
</feature>
<dbReference type="InterPro" id="IPR021133">
    <property type="entry name" value="HEAT_type_2"/>
</dbReference>
<dbReference type="InterPro" id="IPR016024">
    <property type="entry name" value="ARM-type_fold"/>
</dbReference>
<feature type="compositionally biased region" description="Basic and acidic residues" evidence="6">
    <location>
        <begin position="450"/>
        <end position="459"/>
    </location>
</feature>
<dbReference type="OrthoDB" id="5574975at2759"/>
<dbReference type="SUPFAM" id="SSF48371">
    <property type="entry name" value="ARM repeat"/>
    <property type="match status" value="1"/>
</dbReference>
<feature type="compositionally biased region" description="Gly residues" evidence="6">
    <location>
        <begin position="899"/>
        <end position="910"/>
    </location>
</feature>
<evidence type="ECO:0000313" key="8">
    <source>
        <dbReference type="EMBL" id="CAF9907240.1"/>
    </source>
</evidence>
<feature type="repeat" description="HEAT" evidence="5">
    <location>
        <begin position="79"/>
        <end position="114"/>
    </location>
</feature>
<feature type="compositionally biased region" description="Polar residues" evidence="6">
    <location>
        <begin position="289"/>
        <end position="298"/>
    </location>
</feature>
<evidence type="ECO:0000259" key="7">
    <source>
        <dbReference type="Pfam" id="PF11916"/>
    </source>
</evidence>
<evidence type="ECO:0000313" key="9">
    <source>
        <dbReference type="Proteomes" id="UP000664203"/>
    </source>
</evidence>
<keyword evidence="9" id="KW-1185">Reference proteome</keyword>
<sequence length="910" mass="100776">MDPAVQRLLNDKLYDKRKQGALDLERIVREASANKEYERIGKIVDQLCHDYAYAVHQPHARNGGLIGLAAASIALGSSIVPPVLACFTDQDARVRYYACESMYNIAKVAKGEILLFFNDVFDALCKLAADSELSVKNGAELLDRLVKDIVSESASTYVSVLQSPEEAVSSPHPSKDSDKSSSLDLPTAFSLAKFIPLLQERIHVINPFTRTFLVSWVTLLDTIPDLELVHYLPAFLGGLFKFLSDPNRDVHVATQGTLERFLNEIKKIARIKRGIAESRKGNSDDQAKHSNSSDSASIRTDRSTLNEKSDIVDGDFGGGHDEKNGHEDGDWVPGQDVQVDHSKILEILVAFLDSSSEEEIQLTALRWIDSFFEINLEDILAFVPRLLSQVLPAMASGADLVRQAANRVNNSLMDHIASLPDENIPEEARPPLPSRIPTGVFKDPTTTIKEAAKEADNKTRRASTPTPKPTQGVEGEVEAKKDEEATMPTPPSSASPPPLRPVTDLDYTAAVGALTLHFLNEHEATRVAALAWLIMLHRRAPRKVLATNDGTFPALLKTLSDPAEAVVTRDLQLLSQISKNSEDGYFTSFMVNLLQLFCTDRRLLETRGNLIIRQLCVSLSAERIYRTLADCLEKDEDVEFASIMVQNLNNNLITAPELAELRKRLRNLETKDGQVFFVALFRSWCHNAVATFSLCLLAQAYEQAYNLLQIFAELEMTVNMLIQIDKLVQLLESPVFTYLRLQLLEPERYPHLYKCLYGLLMLLPQSSAFAALKNRLNSVSAIGYLHIAPRTTPQTPGATFDRPNRLKPREEAAIRWTELLEKFKSVQEKARRAHRLQNQVEDGISAPNATAADIKDKTLPDVPKLALRPSSAGSASPRPVPPSGPLHKPKSSLGNLGRFAGGVAGRKGKK</sequence>
<feature type="region of interest" description="Disordered" evidence="6">
    <location>
        <begin position="278"/>
        <end position="335"/>
    </location>
</feature>
<name>A0A8H3I4P6_9LECA</name>
<reference evidence="8" key="1">
    <citation type="submission" date="2021-03" db="EMBL/GenBank/DDBJ databases">
        <authorList>
            <person name="Tagirdzhanova G."/>
        </authorList>
    </citation>
    <scope>NUCLEOTIDE SEQUENCE</scope>
</reference>
<feature type="region of interest" description="Disordered" evidence="6">
    <location>
        <begin position="837"/>
        <end position="910"/>
    </location>
</feature>
<comment type="caution">
    <text evidence="8">The sequence shown here is derived from an EMBL/GenBank/DDBJ whole genome shotgun (WGS) entry which is preliminary data.</text>
</comment>
<dbReference type="AlphaFoldDB" id="A0A8H3I4P6"/>
<feature type="compositionally biased region" description="Basic and acidic residues" evidence="6">
    <location>
        <begin position="299"/>
        <end position="311"/>
    </location>
</feature>
<dbReference type="Gene3D" id="1.25.10.10">
    <property type="entry name" value="Leucine-rich Repeat Variant"/>
    <property type="match status" value="2"/>
</dbReference>
<keyword evidence="4" id="KW-0472">Membrane</keyword>
<evidence type="ECO:0000256" key="6">
    <source>
        <dbReference type="SAM" id="MobiDB-lite"/>
    </source>
</evidence>
<dbReference type="GO" id="GO:0006661">
    <property type="term" value="P:phosphatidylinositol biosynthetic process"/>
    <property type="evidence" value="ECO:0007669"/>
    <property type="project" value="InterPro"/>
</dbReference>
<dbReference type="InterPro" id="IPR021841">
    <property type="entry name" value="VAC14_Fig4p-bd"/>
</dbReference>
<keyword evidence="3" id="KW-0677">Repeat</keyword>
<proteinExistence type="inferred from homology"/>
<dbReference type="EMBL" id="CAJPDR010000021">
    <property type="protein sequence ID" value="CAF9907240.1"/>
    <property type="molecule type" value="Genomic_DNA"/>
</dbReference>
<feature type="compositionally biased region" description="Low complexity" evidence="6">
    <location>
        <begin position="868"/>
        <end position="877"/>
    </location>
</feature>
<comment type="subcellular location">
    <subcellularLocation>
        <location evidence="1">Endomembrane system</location>
    </subcellularLocation>
</comment>
<dbReference type="PROSITE" id="PS50077">
    <property type="entry name" value="HEAT_REPEAT"/>
    <property type="match status" value="1"/>
</dbReference>
<evidence type="ECO:0000256" key="3">
    <source>
        <dbReference type="ARBA" id="ARBA00022737"/>
    </source>
</evidence>
<dbReference type="GO" id="GO:0010008">
    <property type="term" value="C:endosome membrane"/>
    <property type="evidence" value="ECO:0007669"/>
    <property type="project" value="TreeGrafter"/>
</dbReference>
<gene>
    <name evidence="8" type="ORF">ALECFALPRED_003279</name>
</gene>
<dbReference type="InterPro" id="IPR026825">
    <property type="entry name" value="Vac14"/>
</dbReference>